<dbReference type="AlphaFoldDB" id="A0A9Q0GQE5"/>
<evidence type="ECO:0000313" key="2">
    <source>
        <dbReference type="EMBL" id="KAJ4951191.1"/>
    </source>
</evidence>
<dbReference type="PROSITE" id="PS51320">
    <property type="entry name" value="TIFY"/>
    <property type="match status" value="1"/>
</dbReference>
<dbReference type="EMBL" id="JAMYWD010000012">
    <property type="protein sequence ID" value="KAJ4951191.1"/>
    <property type="molecule type" value="Genomic_DNA"/>
</dbReference>
<reference evidence="2" key="1">
    <citation type="journal article" date="2023" name="Plant J.">
        <title>The genome of the king protea, Protea cynaroides.</title>
        <authorList>
            <person name="Chang J."/>
            <person name="Duong T.A."/>
            <person name="Schoeman C."/>
            <person name="Ma X."/>
            <person name="Roodt D."/>
            <person name="Barker N."/>
            <person name="Li Z."/>
            <person name="Van de Peer Y."/>
            <person name="Mizrachi E."/>
        </authorList>
    </citation>
    <scope>NUCLEOTIDE SEQUENCE</scope>
    <source>
        <tissue evidence="2">Young leaves</tissue>
    </source>
</reference>
<sequence>MSKVIADLDFVGAKRETSYKLQFQKFLEPQKSFRRTQGSILKINPQLLKNLIALGTTFSEEKRREHLLPSPSTPTINKNILSTLLVLNPVARPTSAIPPESGQLTIFYSRTVCVFDVPSDKAEIIMKFAQTELPAPKLVGSSSNEPGPFNFFSRKI</sequence>
<dbReference type="Proteomes" id="UP001141806">
    <property type="component" value="Unassembled WGS sequence"/>
</dbReference>
<evidence type="ECO:0000259" key="1">
    <source>
        <dbReference type="PROSITE" id="PS51320"/>
    </source>
</evidence>
<name>A0A9Q0GQE5_9MAGN</name>
<comment type="caution">
    <text evidence="2">The sequence shown here is derived from an EMBL/GenBank/DDBJ whole genome shotgun (WGS) entry which is preliminary data.</text>
</comment>
<dbReference type="InterPro" id="IPR010399">
    <property type="entry name" value="Tify_dom"/>
</dbReference>
<gene>
    <name evidence="2" type="ORF">NE237_028023</name>
</gene>
<protein>
    <recommendedName>
        <fullName evidence="1">Tify domain-containing protein</fullName>
    </recommendedName>
</protein>
<keyword evidence="3" id="KW-1185">Reference proteome</keyword>
<organism evidence="2 3">
    <name type="scientific">Protea cynaroides</name>
    <dbReference type="NCBI Taxonomy" id="273540"/>
    <lineage>
        <taxon>Eukaryota</taxon>
        <taxon>Viridiplantae</taxon>
        <taxon>Streptophyta</taxon>
        <taxon>Embryophyta</taxon>
        <taxon>Tracheophyta</taxon>
        <taxon>Spermatophyta</taxon>
        <taxon>Magnoliopsida</taxon>
        <taxon>Proteales</taxon>
        <taxon>Proteaceae</taxon>
        <taxon>Protea</taxon>
    </lineage>
</organism>
<accession>A0A9Q0GQE5</accession>
<proteinExistence type="predicted"/>
<dbReference type="OrthoDB" id="1914366at2759"/>
<dbReference type="Pfam" id="PF06200">
    <property type="entry name" value="tify"/>
    <property type="match status" value="1"/>
</dbReference>
<evidence type="ECO:0000313" key="3">
    <source>
        <dbReference type="Proteomes" id="UP001141806"/>
    </source>
</evidence>
<feature type="domain" description="Tify" evidence="1">
    <location>
        <begin position="97"/>
        <end position="131"/>
    </location>
</feature>
<dbReference type="SMART" id="SM00979">
    <property type="entry name" value="TIFY"/>
    <property type="match status" value="1"/>
</dbReference>